<proteinExistence type="predicted"/>
<feature type="domain" description="Transposase Tc1-like" evidence="1">
    <location>
        <begin position="90"/>
        <end position="159"/>
    </location>
</feature>
<dbReference type="PANTHER" id="PTHR23022:SF135">
    <property type="entry name" value="SI:DKEY-77F5.3"/>
    <property type="match status" value="1"/>
</dbReference>
<reference evidence="2" key="3">
    <citation type="submission" date="2025-09" db="UniProtKB">
        <authorList>
            <consortium name="Ensembl"/>
        </authorList>
    </citation>
    <scope>IDENTIFICATION</scope>
</reference>
<evidence type="ECO:0000313" key="3">
    <source>
        <dbReference type="Proteomes" id="UP001501920"/>
    </source>
</evidence>
<dbReference type="GO" id="GO:0006313">
    <property type="term" value="P:DNA transposition"/>
    <property type="evidence" value="ECO:0007669"/>
    <property type="project" value="InterPro"/>
</dbReference>
<dbReference type="Ensembl" id="ENSPNAT00000056189.1">
    <property type="protein sequence ID" value="ENSPNAP00000046992.1"/>
    <property type="gene ID" value="ENSPNAG00000032490.1"/>
</dbReference>
<dbReference type="InterPro" id="IPR002492">
    <property type="entry name" value="Transposase_Tc1-like"/>
</dbReference>
<dbReference type="Pfam" id="PF01498">
    <property type="entry name" value="HTH_Tnp_Tc3_2"/>
    <property type="match status" value="1"/>
</dbReference>
<organism evidence="2 3">
    <name type="scientific">Pygocentrus nattereri</name>
    <name type="common">Red-bellied piranha</name>
    <dbReference type="NCBI Taxonomy" id="42514"/>
    <lineage>
        <taxon>Eukaryota</taxon>
        <taxon>Metazoa</taxon>
        <taxon>Chordata</taxon>
        <taxon>Craniata</taxon>
        <taxon>Vertebrata</taxon>
        <taxon>Euteleostomi</taxon>
        <taxon>Actinopterygii</taxon>
        <taxon>Neopterygii</taxon>
        <taxon>Teleostei</taxon>
        <taxon>Ostariophysi</taxon>
        <taxon>Characiformes</taxon>
        <taxon>Characoidei</taxon>
        <taxon>Pygocentrus</taxon>
    </lineage>
</organism>
<sequence length="333" mass="38129">MINRIHLCVIKSLYKCTCSVIVSEFCLKRREHHEDQGTHQAAGFGYKNFSQGLNISRSTVQAIVLKWKAYQTTANLPRPGRPSKLSAQTRRLIRDAATRPMITLDELQRSTAEVGDFVHRTTISCILHKSGLYGRVARRKQFLKDIHKKSCLKFARSHLGDTPNMWKKVLWSDEPKIKLFGHNAKCYVWCKSNTAYHPEHTIPTVKHGGGSIMVWACFSSAGTGKMVKMDGKMDGAKYRTILEENLLESAKDLRLERRFIFQEDNDPKHKAKSTLEWFTNKRIQVLVCPVLQFPFFSNKSSQFSVLKVQLLEMKKNTAARRAFIPSPTPPNTY</sequence>
<evidence type="ECO:0000259" key="1">
    <source>
        <dbReference type="Pfam" id="PF01498"/>
    </source>
</evidence>
<dbReference type="AlphaFoldDB" id="A0AAR2J9J3"/>
<protein>
    <recommendedName>
        <fullName evidence="1">Transposase Tc1-like domain-containing protein</fullName>
    </recommendedName>
</protein>
<dbReference type="GO" id="GO:0015074">
    <property type="term" value="P:DNA integration"/>
    <property type="evidence" value="ECO:0007669"/>
    <property type="project" value="InterPro"/>
</dbReference>
<dbReference type="Proteomes" id="UP001501920">
    <property type="component" value="Chromosome 12"/>
</dbReference>
<name>A0AAR2J9J3_PYGNA</name>
<reference evidence="2 3" key="1">
    <citation type="submission" date="2020-10" db="EMBL/GenBank/DDBJ databases">
        <title>Pygocentrus nattereri (red-bellied piranha) genome, fPygNat1, primary haplotype.</title>
        <authorList>
            <person name="Myers G."/>
            <person name="Meyer A."/>
            <person name="Karagic N."/>
            <person name="Pippel M."/>
            <person name="Winkler S."/>
            <person name="Tracey A."/>
            <person name="Wood J."/>
            <person name="Formenti G."/>
            <person name="Howe K."/>
            <person name="Fedrigo O."/>
            <person name="Jarvis E.D."/>
        </authorList>
    </citation>
    <scope>NUCLEOTIDE SEQUENCE [LARGE SCALE GENOMIC DNA]</scope>
</reference>
<dbReference type="SUPFAM" id="SSF46689">
    <property type="entry name" value="Homeodomain-like"/>
    <property type="match status" value="1"/>
</dbReference>
<evidence type="ECO:0000313" key="2">
    <source>
        <dbReference type="Ensembl" id="ENSPNAP00000046992.1"/>
    </source>
</evidence>
<dbReference type="Gene3D" id="1.10.10.10">
    <property type="entry name" value="Winged helix-like DNA-binding domain superfamily/Winged helix DNA-binding domain"/>
    <property type="match status" value="1"/>
</dbReference>
<dbReference type="InterPro" id="IPR052338">
    <property type="entry name" value="Transposase_5"/>
</dbReference>
<dbReference type="PANTHER" id="PTHR23022">
    <property type="entry name" value="TRANSPOSABLE ELEMENT-RELATED"/>
    <property type="match status" value="1"/>
</dbReference>
<dbReference type="InterPro" id="IPR036388">
    <property type="entry name" value="WH-like_DNA-bd_sf"/>
</dbReference>
<dbReference type="InterPro" id="IPR036397">
    <property type="entry name" value="RNaseH_sf"/>
</dbReference>
<dbReference type="InterPro" id="IPR009057">
    <property type="entry name" value="Homeodomain-like_sf"/>
</dbReference>
<accession>A0AAR2J9J3</accession>
<reference evidence="2" key="2">
    <citation type="submission" date="2025-08" db="UniProtKB">
        <authorList>
            <consortium name="Ensembl"/>
        </authorList>
    </citation>
    <scope>IDENTIFICATION</scope>
</reference>
<dbReference type="GeneTree" id="ENSGT01150000286989"/>
<dbReference type="Gene3D" id="3.30.420.10">
    <property type="entry name" value="Ribonuclease H-like superfamily/Ribonuclease H"/>
    <property type="match status" value="1"/>
</dbReference>
<dbReference type="GO" id="GO:0003677">
    <property type="term" value="F:DNA binding"/>
    <property type="evidence" value="ECO:0007669"/>
    <property type="project" value="InterPro"/>
</dbReference>
<keyword evidence="3" id="KW-1185">Reference proteome</keyword>